<feature type="domain" description="Metallo-beta-lactamase" evidence="6">
    <location>
        <begin position="69"/>
        <end position="294"/>
    </location>
</feature>
<protein>
    <submittedName>
        <fullName evidence="7">MBL fold metallo-hydrolase</fullName>
    </submittedName>
</protein>
<accession>A0ABY4PKH6</accession>
<dbReference type="InterPro" id="IPR036866">
    <property type="entry name" value="RibonucZ/Hydroxyglut_hydro"/>
</dbReference>
<comment type="similarity">
    <text evidence="1">Belongs to the metallo-beta-lactamase superfamily.</text>
</comment>
<evidence type="ECO:0000256" key="2">
    <source>
        <dbReference type="ARBA" id="ARBA00022723"/>
    </source>
</evidence>
<dbReference type="Proteomes" id="UP000829992">
    <property type="component" value="Chromosome"/>
</dbReference>
<dbReference type="SUPFAM" id="SSF56281">
    <property type="entry name" value="Metallo-hydrolase/oxidoreductase"/>
    <property type="match status" value="1"/>
</dbReference>
<reference evidence="7 8" key="1">
    <citation type="submission" date="2022-05" db="EMBL/GenBank/DDBJ databases">
        <authorList>
            <person name="Zhou X."/>
            <person name="Li K."/>
            <person name="Man Y."/>
        </authorList>
    </citation>
    <scope>NUCLEOTIDE SEQUENCE [LARGE SCALE GENOMIC DNA]</scope>
    <source>
        <strain evidence="7 8">MS405</strain>
    </source>
</reference>
<dbReference type="RefSeq" id="WP_249585707.1">
    <property type="nucleotide sequence ID" value="NZ_BAAAQL010000002.1"/>
</dbReference>
<dbReference type="Pfam" id="PF00753">
    <property type="entry name" value="Lactamase_B"/>
    <property type="match status" value="1"/>
</dbReference>
<evidence type="ECO:0000256" key="5">
    <source>
        <dbReference type="SAM" id="MobiDB-lite"/>
    </source>
</evidence>
<dbReference type="EMBL" id="CP097289">
    <property type="protein sequence ID" value="UQT54210.1"/>
    <property type="molecule type" value="Genomic_DNA"/>
</dbReference>
<evidence type="ECO:0000256" key="4">
    <source>
        <dbReference type="ARBA" id="ARBA00022833"/>
    </source>
</evidence>
<keyword evidence="4" id="KW-0862">Zinc</keyword>
<name>A0ABY4PKH6_9ACTN</name>
<evidence type="ECO:0000259" key="6">
    <source>
        <dbReference type="SMART" id="SM00849"/>
    </source>
</evidence>
<dbReference type="InterPro" id="IPR051013">
    <property type="entry name" value="MBL_superfamily_lactonases"/>
</dbReference>
<evidence type="ECO:0000256" key="3">
    <source>
        <dbReference type="ARBA" id="ARBA00022801"/>
    </source>
</evidence>
<evidence type="ECO:0000313" key="8">
    <source>
        <dbReference type="Proteomes" id="UP000829992"/>
    </source>
</evidence>
<sequence length="320" mass="33909">MTTPQHRTATARLRRPSGIRSLRLGETKVTYVPDGAVQLTPRGWLPATTDEDWAAHSDYVDDTGHLVAGIGGLLVEQGDRALLIDTGFGPRSFPAEPGSAVGVIQGGALLDNLAALGRGPEEIEAVAFTHLHTDHIGWAVHVAPGSDRPVFTRADYLVVEPEWSQRRLLEADGTSKEALAVLAPKVRTVADGQEIFPGVRVQLVPGHTPGHAAYVITSSGQSSGGQGSGGQDSGRQGSDGQRLIAFGDALHSPVQIGHPEWSAAPDHDPGEAADFRRRLVDELQEPGTIGFGIHFADVVFGRVQAQEGRAVWHPVDDDGA</sequence>
<organism evidence="7 8">
    <name type="scientific">Streptomyces durmitorensis</name>
    <dbReference type="NCBI Taxonomy" id="319947"/>
    <lineage>
        <taxon>Bacteria</taxon>
        <taxon>Bacillati</taxon>
        <taxon>Actinomycetota</taxon>
        <taxon>Actinomycetes</taxon>
        <taxon>Kitasatosporales</taxon>
        <taxon>Streptomycetaceae</taxon>
        <taxon>Streptomyces</taxon>
    </lineage>
</organism>
<keyword evidence="3" id="KW-0378">Hydrolase</keyword>
<evidence type="ECO:0000313" key="7">
    <source>
        <dbReference type="EMBL" id="UQT54210.1"/>
    </source>
</evidence>
<gene>
    <name evidence="7" type="ORF">M4V62_03460</name>
</gene>
<proteinExistence type="inferred from homology"/>
<keyword evidence="8" id="KW-1185">Reference proteome</keyword>
<dbReference type="Gene3D" id="3.60.15.10">
    <property type="entry name" value="Ribonuclease Z/Hydroxyacylglutathione hydrolase-like"/>
    <property type="match status" value="2"/>
</dbReference>
<dbReference type="PANTHER" id="PTHR42978">
    <property type="entry name" value="QUORUM-QUENCHING LACTONASE YTNP-RELATED-RELATED"/>
    <property type="match status" value="1"/>
</dbReference>
<feature type="compositionally biased region" description="Gly residues" evidence="5">
    <location>
        <begin position="222"/>
        <end position="232"/>
    </location>
</feature>
<dbReference type="InterPro" id="IPR001279">
    <property type="entry name" value="Metallo-B-lactamas"/>
</dbReference>
<evidence type="ECO:0000256" key="1">
    <source>
        <dbReference type="ARBA" id="ARBA00007749"/>
    </source>
</evidence>
<dbReference type="PANTHER" id="PTHR42978:SF6">
    <property type="entry name" value="QUORUM-QUENCHING LACTONASE YTNP-RELATED"/>
    <property type="match status" value="1"/>
</dbReference>
<feature type="region of interest" description="Disordered" evidence="5">
    <location>
        <begin position="217"/>
        <end position="240"/>
    </location>
</feature>
<dbReference type="SMART" id="SM00849">
    <property type="entry name" value="Lactamase_B"/>
    <property type="match status" value="1"/>
</dbReference>
<keyword evidence="2" id="KW-0479">Metal-binding</keyword>